<dbReference type="Proteomes" id="UP000184488">
    <property type="component" value="Unassembled WGS sequence"/>
</dbReference>
<dbReference type="InterPro" id="IPR046715">
    <property type="entry name" value="DUF6607"/>
</dbReference>
<evidence type="ECO:0000313" key="2">
    <source>
        <dbReference type="Proteomes" id="UP000184488"/>
    </source>
</evidence>
<gene>
    <name evidence="1" type="ORF">SAMN05444363_2347</name>
</gene>
<reference evidence="2" key="1">
    <citation type="submission" date="2016-11" db="EMBL/GenBank/DDBJ databases">
        <authorList>
            <person name="Varghese N."/>
            <person name="Submissions S."/>
        </authorList>
    </citation>
    <scope>NUCLEOTIDE SEQUENCE [LARGE SCALE GENOMIC DNA]</scope>
    <source>
        <strain evidence="2">DSM 18829</strain>
    </source>
</reference>
<keyword evidence="2" id="KW-1185">Reference proteome</keyword>
<dbReference type="EMBL" id="FQZI01000004">
    <property type="protein sequence ID" value="SHJ01254.1"/>
    <property type="molecule type" value="Genomic_DNA"/>
</dbReference>
<proteinExistence type="predicted"/>
<accession>A0A1M6FU95</accession>
<sequence>MKKIKFVLIGYFLINSLIINAQDKRDVKAIKSMCGCYEVTFNFAETFKTTKDEQYKPSPTKTDYGLEWIELVEDKPSKIVMQHLLIVGDTTIVKHWRQDWLFENTDFYQFYKDKSWKYVSKSKNEVKGQWTQKVYQVDDSPRYEGSSSWVHVDGKSYWMNTTDAPLPRREHTIRNDYNVLKRRNIHEITNKGWLHEQDNEKILRSEDGKDKTIAFEKGMVFYKKVDDSKCIAAQNYWKKNKVLWQNVRNKWQIIFDLKKDLNLETVVNKQPLFMHLFKLKSNATKNETDKIIDSFVKN</sequence>
<protein>
    <submittedName>
        <fullName evidence="1">Uncharacterized protein</fullName>
    </submittedName>
</protein>
<name>A0A1M6FU95_9FLAO</name>
<dbReference type="RefSeq" id="WP_073311655.1">
    <property type="nucleotide sequence ID" value="NZ_FQZI01000004.1"/>
</dbReference>
<dbReference type="AlphaFoldDB" id="A0A1M6FU95"/>
<dbReference type="OrthoDB" id="8564954at2"/>
<dbReference type="STRING" id="415425.SAMN05444363_2347"/>
<evidence type="ECO:0000313" key="1">
    <source>
        <dbReference type="EMBL" id="SHJ01254.1"/>
    </source>
</evidence>
<dbReference type="Pfam" id="PF20311">
    <property type="entry name" value="DUF6607"/>
    <property type="match status" value="1"/>
</dbReference>
<organism evidence="1 2">
    <name type="scientific">Flavobacterium terrae</name>
    <dbReference type="NCBI Taxonomy" id="415425"/>
    <lineage>
        <taxon>Bacteria</taxon>
        <taxon>Pseudomonadati</taxon>
        <taxon>Bacteroidota</taxon>
        <taxon>Flavobacteriia</taxon>
        <taxon>Flavobacteriales</taxon>
        <taxon>Flavobacteriaceae</taxon>
        <taxon>Flavobacterium</taxon>
    </lineage>
</organism>